<accession>A0A4V6KQB7</accession>
<feature type="domain" description="HPt" evidence="3">
    <location>
        <begin position="1"/>
        <end position="62"/>
    </location>
</feature>
<dbReference type="PROSITE" id="PS50894">
    <property type="entry name" value="HPT"/>
    <property type="match status" value="1"/>
</dbReference>
<dbReference type="AlphaFoldDB" id="A0A4V6KQB7"/>
<keyword evidence="2" id="KW-0597">Phosphoprotein</keyword>
<name>A0A4V6KQB7_SERFO</name>
<gene>
    <name evidence="4" type="ORF">NCTC12965_03440</name>
</gene>
<evidence type="ECO:0000256" key="1">
    <source>
        <dbReference type="ARBA" id="ARBA00023012"/>
    </source>
</evidence>
<dbReference type="SUPFAM" id="SSF47226">
    <property type="entry name" value="Histidine-containing phosphotransfer domain, HPT domain"/>
    <property type="match status" value="1"/>
</dbReference>
<evidence type="ECO:0000259" key="3">
    <source>
        <dbReference type="PROSITE" id="PS50894"/>
    </source>
</evidence>
<reference evidence="4" key="1">
    <citation type="submission" date="2019-05" db="EMBL/GenBank/DDBJ databases">
        <authorList>
            <consortium name="Pathogen Informatics"/>
        </authorList>
    </citation>
    <scope>NUCLEOTIDE SEQUENCE [LARGE SCALE GENOMIC DNA]</scope>
    <source>
        <strain evidence="4">NCTC12965</strain>
    </source>
</reference>
<evidence type="ECO:0000256" key="2">
    <source>
        <dbReference type="PROSITE-ProRule" id="PRU00110"/>
    </source>
</evidence>
<keyword evidence="1" id="KW-0902">Two-component regulatory system</keyword>
<dbReference type="EMBL" id="CABEEZ010000072">
    <property type="protein sequence ID" value="VTR33038.1"/>
    <property type="molecule type" value="Genomic_DNA"/>
</dbReference>
<dbReference type="InterPro" id="IPR008207">
    <property type="entry name" value="Sig_transdc_His_kin_Hpt_dom"/>
</dbReference>
<proteinExistence type="predicted"/>
<dbReference type="GO" id="GO:0004672">
    <property type="term" value="F:protein kinase activity"/>
    <property type="evidence" value="ECO:0007669"/>
    <property type="project" value="UniProtKB-ARBA"/>
</dbReference>
<evidence type="ECO:0000313" key="4">
    <source>
        <dbReference type="EMBL" id="VTR33038.1"/>
    </source>
</evidence>
<feature type="modified residue" description="Phosphohistidine" evidence="2">
    <location>
        <position position="5"/>
    </location>
</feature>
<sequence length="101" mass="11091">MRELHFLNGAFGVFEMHELMRQATELENLIRNSGNTSADTVDRLLAAFCEALEQITLAAPVRAESLVTHIITLAESCPEAKVAGEIARLGNELLAILSKRK</sequence>
<dbReference type="InterPro" id="IPR036641">
    <property type="entry name" value="HPT_dom_sf"/>
</dbReference>
<dbReference type="GO" id="GO:0000160">
    <property type="term" value="P:phosphorelay signal transduction system"/>
    <property type="evidence" value="ECO:0007669"/>
    <property type="project" value="UniProtKB-KW"/>
</dbReference>
<protein>
    <recommendedName>
        <fullName evidence="3">HPt domain-containing protein</fullName>
    </recommendedName>
</protein>
<dbReference type="Pfam" id="PF01627">
    <property type="entry name" value="Hpt"/>
    <property type="match status" value="1"/>
</dbReference>
<organism evidence="4">
    <name type="scientific">Serratia fonticola</name>
    <dbReference type="NCBI Taxonomy" id="47917"/>
    <lineage>
        <taxon>Bacteria</taxon>
        <taxon>Pseudomonadati</taxon>
        <taxon>Pseudomonadota</taxon>
        <taxon>Gammaproteobacteria</taxon>
        <taxon>Enterobacterales</taxon>
        <taxon>Yersiniaceae</taxon>
        <taxon>Serratia</taxon>
    </lineage>
</organism>